<feature type="binding site" evidence="10">
    <location>
        <begin position="13"/>
        <end position="15"/>
    </location>
    <ligand>
        <name>UDP-N-acetyl-alpha-D-glucosamine</name>
        <dbReference type="ChEBI" id="CHEBI:57705"/>
    </ligand>
</feature>
<feature type="binding site" evidence="10">
    <location>
        <position position="296"/>
    </location>
    <ligand>
        <name>UDP-N-acetyl-alpha-D-glucosamine</name>
        <dbReference type="ChEBI" id="CHEBI:57705"/>
    </ligand>
</feature>
<dbReference type="PANTHER" id="PTHR21015">
    <property type="entry name" value="UDP-N-ACETYLGLUCOSAMINE--N-ACETYLMURAMYL-(PENTAPEPTIDE) PYROPHOSPHORYL-UNDECAPRENOL N-ACETYLGLUCOSAMINE TRANSFERASE 1"/>
    <property type="match status" value="1"/>
</dbReference>
<evidence type="ECO:0000313" key="14">
    <source>
        <dbReference type="Proteomes" id="UP001418637"/>
    </source>
</evidence>
<dbReference type="Pfam" id="PF03033">
    <property type="entry name" value="Glyco_transf_28"/>
    <property type="match status" value="1"/>
</dbReference>
<keyword evidence="1 10" id="KW-1003">Cell membrane</keyword>
<dbReference type="NCBIfam" id="TIGR01133">
    <property type="entry name" value="murG"/>
    <property type="match status" value="1"/>
</dbReference>
<keyword evidence="7 10" id="KW-0472">Membrane</keyword>
<evidence type="ECO:0000259" key="12">
    <source>
        <dbReference type="Pfam" id="PF04101"/>
    </source>
</evidence>
<evidence type="ECO:0000313" key="13">
    <source>
        <dbReference type="EMBL" id="MEN3931320.1"/>
    </source>
</evidence>
<protein>
    <recommendedName>
        <fullName evidence="10">UDP-N-acetylglucosamine--N-acetylmuramyl-(pentapeptide) pyrophosphoryl-undecaprenol N-acetylglucosamine transferase</fullName>
        <ecNumber evidence="10">2.4.1.227</ecNumber>
    </recommendedName>
    <alternativeName>
        <fullName evidence="10">Undecaprenyl-PP-MurNAc-pentapeptide-UDPGlcNAc GlcNAc transferase</fullName>
    </alternativeName>
</protein>
<dbReference type="Gene3D" id="3.40.50.2000">
    <property type="entry name" value="Glycogen Phosphorylase B"/>
    <property type="match status" value="2"/>
</dbReference>
<proteinExistence type="inferred from homology"/>
<comment type="pathway">
    <text evidence="10">Cell wall biogenesis; peptidoglycan biosynthesis.</text>
</comment>
<feature type="domain" description="Glycosyltransferase family 28 N-terminal" evidence="11">
    <location>
        <begin position="6"/>
        <end position="139"/>
    </location>
</feature>
<evidence type="ECO:0000256" key="5">
    <source>
        <dbReference type="ARBA" id="ARBA00022960"/>
    </source>
</evidence>
<evidence type="ECO:0000256" key="1">
    <source>
        <dbReference type="ARBA" id="ARBA00022475"/>
    </source>
</evidence>
<dbReference type="CDD" id="cd03785">
    <property type="entry name" value="GT28_MurG"/>
    <property type="match status" value="1"/>
</dbReference>
<sequence>MKQPLIVLSAGGTGGHLFPAESLASALKPHGVRIILMTDGRVGNISGSFPADEIVQVTSASPSGGSVIKKGLAAVKLLLGTLRAMPTLRRLKPDAVVGFGGYPTVPPLLAASLLGIPTVVHEQNGVMGRANRLLAGRASLIATGFPEAKNIPAKAKAEMIYTGNPVRPAVLEASTIPFKPLGANDKLHLLVFGGSQGARVMSDIVPLALRLLPDNLRQRLHVTQQARAEDYERVKQVYDEIGVEAEIAPFFKDLPKRMADAQFIVARSGASTVAELAVLGRPSLLVPLPGAIDQDQAANAKYLEDVGAARVILQNDFTPARLCAELTECFEKPERLSQAATAAASVGIKDAGDRLAAEILRHLSDKD</sequence>
<keyword evidence="3 10" id="KW-0328">Glycosyltransferase</keyword>
<dbReference type="GO" id="GO:0016757">
    <property type="term" value="F:glycosyltransferase activity"/>
    <property type="evidence" value="ECO:0007669"/>
    <property type="project" value="UniProtKB-KW"/>
</dbReference>
<evidence type="ECO:0000256" key="8">
    <source>
        <dbReference type="ARBA" id="ARBA00023306"/>
    </source>
</evidence>
<comment type="similarity">
    <text evidence="10">Belongs to the glycosyltransferase 28 family. MurG subfamily.</text>
</comment>
<keyword evidence="5 10" id="KW-0133">Cell shape</keyword>
<evidence type="ECO:0000256" key="9">
    <source>
        <dbReference type="ARBA" id="ARBA00023316"/>
    </source>
</evidence>
<dbReference type="PANTHER" id="PTHR21015:SF22">
    <property type="entry name" value="GLYCOSYLTRANSFERASE"/>
    <property type="match status" value="1"/>
</dbReference>
<keyword evidence="14" id="KW-1185">Reference proteome</keyword>
<name>A0ABV0BKM6_9HYPH</name>
<keyword evidence="2 10" id="KW-0132">Cell division</keyword>
<organism evidence="13 14">
    <name type="scientific">Hohaiivirga grylli</name>
    <dbReference type="NCBI Taxonomy" id="3133970"/>
    <lineage>
        <taxon>Bacteria</taxon>
        <taxon>Pseudomonadati</taxon>
        <taxon>Pseudomonadota</taxon>
        <taxon>Alphaproteobacteria</taxon>
        <taxon>Hyphomicrobiales</taxon>
        <taxon>Methylobacteriaceae</taxon>
        <taxon>Hohaiivirga</taxon>
    </lineage>
</organism>
<comment type="catalytic activity">
    <reaction evidence="10">
        <text>di-trans,octa-cis-undecaprenyl diphospho-N-acetyl-alpha-D-muramoyl-L-alanyl-D-glutamyl-meso-2,6-diaminopimeloyl-D-alanyl-D-alanine + UDP-N-acetyl-alpha-D-glucosamine = di-trans,octa-cis-undecaprenyl diphospho-[N-acetyl-alpha-D-glucosaminyl-(1-&gt;4)]-N-acetyl-alpha-D-muramoyl-L-alanyl-D-glutamyl-meso-2,6-diaminopimeloyl-D-alanyl-D-alanine + UDP + H(+)</text>
        <dbReference type="Rhea" id="RHEA:31227"/>
        <dbReference type="ChEBI" id="CHEBI:15378"/>
        <dbReference type="ChEBI" id="CHEBI:57705"/>
        <dbReference type="ChEBI" id="CHEBI:58223"/>
        <dbReference type="ChEBI" id="CHEBI:61387"/>
        <dbReference type="ChEBI" id="CHEBI:61388"/>
        <dbReference type="EC" id="2.4.1.227"/>
    </reaction>
</comment>
<evidence type="ECO:0000256" key="7">
    <source>
        <dbReference type="ARBA" id="ARBA00023136"/>
    </source>
</evidence>
<dbReference type="EMBL" id="JBBYXI010000003">
    <property type="protein sequence ID" value="MEN3931320.1"/>
    <property type="molecule type" value="Genomic_DNA"/>
</dbReference>
<comment type="caution">
    <text evidence="13">The sequence shown here is derived from an EMBL/GenBank/DDBJ whole genome shotgun (WGS) entry which is preliminary data.</text>
</comment>
<keyword evidence="6 10" id="KW-0573">Peptidoglycan synthesis</keyword>
<evidence type="ECO:0000259" key="11">
    <source>
        <dbReference type="Pfam" id="PF03033"/>
    </source>
</evidence>
<dbReference type="EC" id="2.4.1.227" evidence="10"/>
<evidence type="ECO:0000256" key="2">
    <source>
        <dbReference type="ARBA" id="ARBA00022618"/>
    </source>
</evidence>
<evidence type="ECO:0000256" key="10">
    <source>
        <dbReference type="HAMAP-Rule" id="MF_00033"/>
    </source>
</evidence>
<keyword evidence="9 10" id="KW-0961">Cell wall biogenesis/degradation</keyword>
<comment type="subcellular location">
    <subcellularLocation>
        <location evidence="10">Cell membrane</location>
        <topology evidence="10">Peripheral membrane protein</topology>
        <orientation evidence="10">Cytoplasmic side</orientation>
    </subcellularLocation>
</comment>
<dbReference type="Proteomes" id="UP001418637">
    <property type="component" value="Unassembled WGS sequence"/>
</dbReference>
<evidence type="ECO:0000256" key="6">
    <source>
        <dbReference type="ARBA" id="ARBA00022984"/>
    </source>
</evidence>
<comment type="function">
    <text evidence="10">Cell wall formation. Catalyzes the transfer of a GlcNAc subunit on undecaprenyl-pyrophosphoryl-MurNAc-pentapeptide (lipid intermediate I) to form undecaprenyl-pyrophosphoryl-MurNAc-(pentapeptide)GlcNAc (lipid intermediate II).</text>
</comment>
<accession>A0ABV0BKM6</accession>
<dbReference type="HAMAP" id="MF_00033">
    <property type="entry name" value="MurG"/>
    <property type="match status" value="1"/>
</dbReference>
<comment type="caution">
    <text evidence="10">Lacks conserved residue(s) required for the propagation of feature annotation.</text>
</comment>
<feature type="binding site" evidence="10">
    <location>
        <position position="124"/>
    </location>
    <ligand>
        <name>UDP-N-acetyl-alpha-D-glucosamine</name>
        <dbReference type="ChEBI" id="CHEBI:57705"/>
    </ligand>
</feature>
<dbReference type="SUPFAM" id="SSF53756">
    <property type="entry name" value="UDP-Glycosyltransferase/glycogen phosphorylase"/>
    <property type="match status" value="1"/>
</dbReference>
<gene>
    <name evidence="10 13" type="primary">murG</name>
    <name evidence="13" type="ORF">WJT86_09650</name>
</gene>
<dbReference type="Pfam" id="PF04101">
    <property type="entry name" value="Glyco_tran_28_C"/>
    <property type="match status" value="1"/>
</dbReference>
<dbReference type="RefSeq" id="WP_346337353.1">
    <property type="nucleotide sequence ID" value="NZ_JBBYXI010000003.1"/>
</dbReference>
<dbReference type="InterPro" id="IPR004276">
    <property type="entry name" value="GlycoTrans_28_N"/>
</dbReference>
<keyword evidence="4 10" id="KW-0808">Transferase</keyword>
<keyword evidence="8 10" id="KW-0131">Cell cycle</keyword>
<evidence type="ECO:0000256" key="4">
    <source>
        <dbReference type="ARBA" id="ARBA00022679"/>
    </source>
</evidence>
<feature type="binding site" evidence="10">
    <location>
        <position position="167"/>
    </location>
    <ligand>
        <name>UDP-N-acetyl-alpha-D-glucosamine</name>
        <dbReference type="ChEBI" id="CHEBI:57705"/>
    </ligand>
</feature>
<dbReference type="InterPro" id="IPR007235">
    <property type="entry name" value="Glyco_trans_28_C"/>
</dbReference>
<evidence type="ECO:0000256" key="3">
    <source>
        <dbReference type="ARBA" id="ARBA00022676"/>
    </source>
</evidence>
<feature type="binding site" evidence="10">
    <location>
        <position position="195"/>
    </location>
    <ligand>
        <name>UDP-N-acetyl-alpha-D-glucosamine</name>
        <dbReference type="ChEBI" id="CHEBI:57705"/>
    </ligand>
</feature>
<reference evidence="13 14" key="1">
    <citation type="submission" date="2024-04" db="EMBL/GenBank/DDBJ databases">
        <title>A novel species isolated from cricket.</title>
        <authorList>
            <person name="Wang H.-C."/>
        </authorList>
    </citation>
    <scope>NUCLEOTIDE SEQUENCE [LARGE SCALE GENOMIC DNA]</scope>
    <source>
        <strain evidence="13 14">WL0021</strain>
    </source>
</reference>
<feature type="domain" description="Glycosyl transferase family 28 C-terminal" evidence="12">
    <location>
        <begin position="189"/>
        <end position="354"/>
    </location>
</feature>
<dbReference type="InterPro" id="IPR006009">
    <property type="entry name" value="GlcNAc_MurG"/>
</dbReference>